<evidence type="ECO:0000256" key="1">
    <source>
        <dbReference type="SAM" id="SignalP"/>
    </source>
</evidence>
<reference evidence="2 3" key="1">
    <citation type="journal article" date="2005" name="Nucleic Acids Res.">
        <title>Genomic blueprint of Hahella chejuensis, a marine microbe producing an algicidal agent.</title>
        <authorList>
            <person name="Jeong H."/>
            <person name="Yim J.H."/>
            <person name="Lee C."/>
            <person name="Choi S.-H."/>
            <person name="Park Y.K."/>
            <person name="Yoon S.H."/>
            <person name="Hur C.-G."/>
            <person name="Kang H.-Y."/>
            <person name="Kim D."/>
            <person name="Lee H.H."/>
            <person name="Park K.H."/>
            <person name="Park S.-H."/>
            <person name="Park H.-S."/>
            <person name="Lee H.K."/>
            <person name="Oh T.K."/>
            <person name="Kim J.F."/>
        </authorList>
    </citation>
    <scope>NUCLEOTIDE SEQUENCE [LARGE SCALE GENOMIC DNA]</scope>
    <source>
        <strain evidence="2 3">KCTC 2396</strain>
    </source>
</reference>
<feature type="chain" id="PRO_5004215525" evidence="1">
    <location>
        <begin position="19"/>
        <end position="122"/>
    </location>
</feature>
<feature type="signal peptide" evidence="1">
    <location>
        <begin position="1"/>
        <end position="18"/>
    </location>
</feature>
<dbReference type="RefSeq" id="WP_011397442.1">
    <property type="nucleotide sequence ID" value="NC_007645.1"/>
</dbReference>
<evidence type="ECO:0000313" key="3">
    <source>
        <dbReference type="Proteomes" id="UP000000238"/>
    </source>
</evidence>
<organism evidence="2 3">
    <name type="scientific">Hahella chejuensis (strain KCTC 2396)</name>
    <dbReference type="NCBI Taxonomy" id="349521"/>
    <lineage>
        <taxon>Bacteria</taxon>
        <taxon>Pseudomonadati</taxon>
        <taxon>Pseudomonadota</taxon>
        <taxon>Gammaproteobacteria</taxon>
        <taxon>Oceanospirillales</taxon>
        <taxon>Hahellaceae</taxon>
        <taxon>Hahella</taxon>
    </lineage>
</organism>
<name>Q2SG50_HAHCH</name>
<keyword evidence="1" id="KW-0732">Signal</keyword>
<accession>Q2SG50</accession>
<dbReference type="Proteomes" id="UP000000238">
    <property type="component" value="Chromosome"/>
</dbReference>
<proteinExistence type="predicted"/>
<protein>
    <submittedName>
        <fullName evidence="2">Uncharacterized protein</fullName>
    </submittedName>
</protein>
<evidence type="ECO:0000313" key="2">
    <source>
        <dbReference type="EMBL" id="ABC30374.1"/>
    </source>
</evidence>
<dbReference type="OrthoDB" id="9914871at2"/>
<dbReference type="KEGG" id="hch:HCH_03634"/>
<gene>
    <name evidence="2" type="ordered locus">HCH_03634</name>
</gene>
<dbReference type="AlphaFoldDB" id="Q2SG50"/>
<dbReference type="HOGENOM" id="CLU_2023460_0_0_6"/>
<dbReference type="EMBL" id="CP000155">
    <property type="protein sequence ID" value="ABC30374.1"/>
    <property type="molecule type" value="Genomic_DNA"/>
</dbReference>
<sequence length="122" mass="12798">MKTISLWLLLLLAWDAEAAYVTSTDSAEYDLKRPLESMNIKYGYEEPQLDRLPAGKCGMGGGLYVNTDFCKTSELSSTGVAMTATESVTGASASANPTVAAVFGLSLIGLGLLGLGALQIRS</sequence>
<keyword evidence="3" id="KW-1185">Reference proteome</keyword>